<dbReference type="STRING" id="502025.Hoch_4087"/>
<proteinExistence type="predicted"/>
<evidence type="ECO:0000256" key="1">
    <source>
        <dbReference type="SAM" id="MobiDB-lite"/>
    </source>
</evidence>
<dbReference type="Proteomes" id="UP000001880">
    <property type="component" value="Chromosome"/>
</dbReference>
<sequence>MLALDSLVIDLIFQQGAAITPDSLFAALGGEEAMSERQMLDPDMQDPRFELELSPSRPFRRASERRLMIVDPTVAPMRQDPRSEPVVPLDLRAEKERLIQACEELPVRVGRISALGSWGDAVLVARSAKDLRALALLTWLLDPTVDTDGQRRANQLSRPELEEKIMAYDKRIEELDEEAILARIHTGTLERRGELLILDVLAEDGTWDMRESLQLENELAAVEAFSVFPGAPSSAAANKPGAAKSGAESDTNSNQAGAANAAPQTAAKAPAPAPALAPLRIAELAGRVALVFPPERFDLDVAAALGKRDYEAVITSADAVPGQTRDRIYRDGAYFVAPLEFLSEVFWDGKPLAKPVFEANAEQVAEGVRSLAVHCPRFGPAVLVDIAGRGRFLSSAREAAAEVAALVADA</sequence>
<dbReference type="HOGENOM" id="CLU_670431_0_0_7"/>
<protein>
    <submittedName>
        <fullName evidence="2">Uncharacterized protein</fullName>
    </submittedName>
</protein>
<feature type="compositionally biased region" description="Low complexity" evidence="1">
    <location>
        <begin position="256"/>
        <end position="266"/>
    </location>
</feature>
<dbReference type="EMBL" id="CP001804">
    <property type="protein sequence ID" value="ACY16585.1"/>
    <property type="molecule type" value="Genomic_DNA"/>
</dbReference>
<evidence type="ECO:0000313" key="2">
    <source>
        <dbReference type="EMBL" id="ACY16585.1"/>
    </source>
</evidence>
<dbReference type="AlphaFoldDB" id="D0LJL1"/>
<name>D0LJL1_HALO1</name>
<accession>D0LJL1</accession>
<reference evidence="2 3" key="1">
    <citation type="journal article" date="2010" name="Stand. Genomic Sci.">
        <title>Complete genome sequence of Haliangium ochraceum type strain (SMP-2).</title>
        <authorList>
            <consortium name="US DOE Joint Genome Institute (JGI-PGF)"/>
            <person name="Ivanova N."/>
            <person name="Daum C."/>
            <person name="Lang E."/>
            <person name="Abt B."/>
            <person name="Kopitz M."/>
            <person name="Saunders E."/>
            <person name="Lapidus A."/>
            <person name="Lucas S."/>
            <person name="Glavina Del Rio T."/>
            <person name="Nolan M."/>
            <person name="Tice H."/>
            <person name="Copeland A."/>
            <person name="Cheng J.F."/>
            <person name="Chen F."/>
            <person name="Bruce D."/>
            <person name="Goodwin L."/>
            <person name="Pitluck S."/>
            <person name="Mavromatis K."/>
            <person name="Pati A."/>
            <person name="Mikhailova N."/>
            <person name="Chen A."/>
            <person name="Palaniappan K."/>
            <person name="Land M."/>
            <person name="Hauser L."/>
            <person name="Chang Y.J."/>
            <person name="Jeffries C.D."/>
            <person name="Detter J.C."/>
            <person name="Brettin T."/>
            <person name="Rohde M."/>
            <person name="Goker M."/>
            <person name="Bristow J."/>
            <person name="Markowitz V."/>
            <person name="Eisen J.A."/>
            <person name="Hugenholtz P."/>
            <person name="Kyrpides N.C."/>
            <person name="Klenk H.P."/>
        </authorList>
    </citation>
    <scope>NUCLEOTIDE SEQUENCE [LARGE SCALE GENOMIC DNA]</scope>
    <source>
        <strain evidence="3">DSM 14365 / CIP 107738 / JCM 11303 / AJ 13395 / SMP-2</strain>
    </source>
</reference>
<dbReference type="RefSeq" id="WP_012829183.1">
    <property type="nucleotide sequence ID" value="NC_013440.1"/>
</dbReference>
<keyword evidence="3" id="KW-1185">Reference proteome</keyword>
<evidence type="ECO:0000313" key="3">
    <source>
        <dbReference type="Proteomes" id="UP000001880"/>
    </source>
</evidence>
<organism evidence="2 3">
    <name type="scientific">Haliangium ochraceum (strain DSM 14365 / JCM 11303 / SMP-2)</name>
    <dbReference type="NCBI Taxonomy" id="502025"/>
    <lineage>
        <taxon>Bacteria</taxon>
        <taxon>Pseudomonadati</taxon>
        <taxon>Myxococcota</taxon>
        <taxon>Polyangia</taxon>
        <taxon>Haliangiales</taxon>
        <taxon>Kofleriaceae</taxon>
        <taxon>Haliangium</taxon>
    </lineage>
</organism>
<feature type="region of interest" description="Disordered" evidence="1">
    <location>
        <begin position="235"/>
        <end position="266"/>
    </location>
</feature>
<dbReference type="KEGG" id="hoh:Hoch_4087"/>
<gene>
    <name evidence="2" type="ordered locus">Hoch_4087</name>
</gene>